<evidence type="ECO:0000313" key="3">
    <source>
        <dbReference type="Proteomes" id="UP000051913"/>
    </source>
</evidence>
<proteinExistence type="predicted"/>
<protein>
    <submittedName>
        <fullName evidence="2">Uncharacterized protein</fullName>
    </submittedName>
</protein>
<gene>
    <name evidence="2" type="ORF">CP49_18055</name>
</gene>
<sequence length="411" mass="43843">MANATGDDAGIIITGADHMPKNSFGFEVPPPQPDAPPPPHTVSPLALPFAAGIEGNPAAVLPPGGAHHFRLLRDGVADADAIGHGYASRLVDLTEQVQRARQRLAQVKGQFGVSETHPEYVAQVAIIANAEEELARLNVRIAAHQAIAGPRRELLGRIEGWLRSTAAGHDIVDIELVDPPKLLKAETPATAVDRLRRRLRELDADAHRINSAPFPSSFAKSVAENYINQLADAATPHVSSLVEHGGPLVIDGKMVEPPIVFPTKMTRSAVDTAAGRVVSTVETPDTIGLMAWLFRDQMLARIGEAIDAEAEDKIALSHEERAQRLAVIKSDREHVEQEEAHWLWQAFAAGVVVEPRADMAPDAFLGVQAIRASRPAPVDHAAGVVAARDAHGAGQPIDIASLVMPMGRAAS</sequence>
<dbReference type="Proteomes" id="UP000051913">
    <property type="component" value="Unassembled WGS sequence"/>
</dbReference>
<organism evidence="2 3">
    <name type="scientific">Bradyrhizobium valentinum</name>
    <dbReference type="NCBI Taxonomy" id="1518501"/>
    <lineage>
        <taxon>Bacteria</taxon>
        <taxon>Pseudomonadati</taxon>
        <taxon>Pseudomonadota</taxon>
        <taxon>Alphaproteobacteria</taxon>
        <taxon>Hyphomicrobiales</taxon>
        <taxon>Nitrobacteraceae</taxon>
        <taxon>Bradyrhizobium</taxon>
    </lineage>
</organism>
<keyword evidence="1" id="KW-0175">Coiled coil</keyword>
<evidence type="ECO:0000256" key="1">
    <source>
        <dbReference type="SAM" id="Coils"/>
    </source>
</evidence>
<keyword evidence="3" id="KW-1185">Reference proteome</keyword>
<dbReference type="AlphaFoldDB" id="A0A0R3M245"/>
<feature type="coiled-coil region" evidence="1">
    <location>
        <begin position="90"/>
        <end position="147"/>
    </location>
</feature>
<reference evidence="2 3" key="1">
    <citation type="submission" date="2014-03" db="EMBL/GenBank/DDBJ databases">
        <title>Bradyrhizobium valentinum sp. nov., isolated from effective nodules of Lupinus mariae-josephae, a lupine endemic of basic-lime soils in Eastern Spain.</title>
        <authorList>
            <person name="Duran D."/>
            <person name="Rey L."/>
            <person name="Navarro A."/>
            <person name="Busquets A."/>
            <person name="Imperial J."/>
            <person name="Ruiz-Argueso T."/>
        </authorList>
    </citation>
    <scope>NUCLEOTIDE SEQUENCE [LARGE SCALE GENOMIC DNA]</scope>
    <source>
        <strain evidence="2 3">LmjM3</strain>
    </source>
</reference>
<name>A0A0R3M245_9BRAD</name>
<accession>A0A0R3M245</accession>
<evidence type="ECO:0000313" key="2">
    <source>
        <dbReference type="EMBL" id="KRR11539.1"/>
    </source>
</evidence>
<comment type="caution">
    <text evidence="2">The sequence shown here is derived from an EMBL/GenBank/DDBJ whole genome shotgun (WGS) entry which is preliminary data.</text>
</comment>
<dbReference type="EMBL" id="LLXX01000038">
    <property type="protein sequence ID" value="KRR11539.1"/>
    <property type="molecule type" value="Genomic_DNA"/>
</dbReference>